<evidence type="ECO:0000313" key="2">
    <source>
        <dbReference type="EMBL" id="RKR83200.1"/>
    </source>
</evidence>
<keyword evidence="3" id="KW-1185">Reference proteome</keyword>
<dbReference type="AlphaFoldDB" id="A0A495J2K6"/>
<dbReference type="OrthoDB" id="9797300at2"/>
<name>A0A495J2K6_9SPHI</name>
<dbReference type="InterPro" id="IPR009279">
    <property type="entry name" value="Portal_Mu"/>
</dbReference>
<sequence length="449" mass="51115">MQERIYTPASHLIHHNARIGRVYSAIGQPKYKQLDGQTIIGKIITEYKNLNRKMIDDWRNALRSALDVIFPRRYLLQDLYDDLETDGHFQSQFILRFAATLGYNFELIDDATGEVDKETTKLFQSNWFYQFMKKALTVHKKGYTLLELINPATMEFKIVPRRNVLPNKKVIVLSVMDQDGIDYTTGGYENRIIEVGETDDLGLMNDIIPQLIWKRNAQQSWAEFSEKFGMPLVTATTSKTNDRDLDKLEQLLEALGESARAVLPAGTSINVTPFAGKDSYQVYDAQINRCNSEISKPIVGGTMATDNGSSRSQSEVHERNLDDKIASEDRLLFSFLVNDKLIPLMRTWGWPIPEKRTFVFPKSFDLSLMDHWTIVFQGLQYFDISIDWISKTFNMPVDAVKKIVAALPTKPGGVKPNEEPADEPPENEPPVKEPPVKGKKPKPAASFFD</sequence>
<evidence type="ECO:0000256" key="1">
    <source>
        <dbReference type="SAM" id="MobiDB-lite"/>
    </source>
</evidence>
<feature type="compositionally biased region" description="Polar residues" evidence="1">
    <location>
        <begin position="304"/>
        <end position="313"/>
    </location>
</feature>
<comment type="caution">
    <text evidence="2">The sequence shown here is derived from an EMBL/GenBank/DDBJ whole genome shotgun (WGS) entry which is preliminary data.</text>
</comment>
<feature type="region of interest" description="Disordered" evidence="1">
    <location>
        <begin position="301"/>
        <end position="320"/>
    </location>
</feature>
<accession>A0A495J2K6</accession>
<gene>
    <name evidence="2" type="ORF">BDD43_3402</name>
</gene>
<evidence type="ECO:0000313" key="3">
    <source>
        <dbReference type="Proteomes" id="UP000268007"/>
    </source>
</evidence>
<dbReference type="Proteomes" id="UP000268007">
    <property type="component" value="Unassembled WGS sequence"/>
</dbReference>
<dbReference type="Pfam" id="PF06074">
    <property type="entry name" value="Portal_Mu"/>
    <property type="match status" value="1"/>
</dbReference>
<organism evidence="2 3">
    <name type="scientific">Mucilaginibacter gracilis</name>
    <dbReference type="NCBI Taxonomy" id="423350"/>
    <lineage>
        <taxon>Bacteria</taxon>
        <taxon>Pseudomonadati</taxon>
        <taxon>Bacteroidota</taxon>
        <taxon>Sphingobacteriia</taxon>
        <taxon>Sphingobacteriales</taxon>
        <taxon>Sphingobacteriaceae</taxon>
        <taxon>Mucilaginibacter</taxon>
    </lineage>
</organism>
<dbReference type="EMBL" id="RBKU01000001">
    <property type="protein sequence ID" value="RKR83200.1"/>
    <property type="molecule type" value="Genomic_DNA"/>
</dbReference>
<proteinExistence type="predicted"/>
<feature type="region of interest" description="Disordered" evidence="1">
    <location>
        <begin position="409"/>
        <end position="449"/>
    </location>
</feature>
<reference evidence="2 3" key="1">
    <citation type="submission" date="2018-10" db="EMBL/GenBank/DDBJ databases">
        <title>Genomic Encyclopedia of Archaeal and Bacterial Type Strains, Phase II (KMG-II): from individual species to whole genera.</title>
        <authorList>
            <person name="Goeker M."/>
        </authorList>
    </citation>
    <scope>NUCLEOTIDE SEQUENCE [LARGE SCALE GENOMIC DNA]</scope>
    <source>
        <strain evidence="2 3">DSM 18602</strain>
    </source>
</reference>
<protein>
    <submittedName>
        <fullName evidence="2">Uncharacterized protein DUF935</fullName>
    </submittedName>
</protein>
<dbReference type="RefSeq" id="WP_121198721.1">
    <property type="nucleotide sequence ID" value="NZ_RBKU01000001.1"/>
</dbReference>